<comment type="caution">
    <text evidence="1">The sequence shown here is derived from an EMBL/GenBank/DDBJ whole genome shotgun (WGS) entry which is preliminary data.</text>
</comment>
<dbReference type="EMBL" id="PVNK01000221">
    <property type="protein sequence ID" value="PRP92185.1"/>
    <property type="molecule type" value="Genomic_DNA"/>
</dbReference>
<accession>A0A2S9XH57</accession>
<name>A0A2S9XH57_9BACT</name>
<dbReference type="Proteomes" id="UP000237968">
    <property type="component" value="Unassembled WGS sequence"/>
</dbReference>
<organism evidence="1 2">
    <name type="scientific">Enhygromyxa salina</name>
    <dbReference type="NCBI Taxonomy" id="215803"/>
    <lineage>
        <taxon>Bacteria</taxon>
        <taxon>Pseudomonadati</taxon>
        <taxon>Myxococcota</taxon>
        <taxon>Polyangia</taxon>
        <taxon>Nannocystales</taxon>
        <taxon>Nannocystaceae</taxon>
        <taxon>Enhygromyxa</taxon>
    </lineage>
</organism>
<dbReference type="AlphaFoldDB" id="A0A2S9XH57"/>
<protein>
    <submittedName>
        <fullName evidence="1">Uncharacterized protein</fullName>
    </submittedName>
</protein>
<sequence length="153" mass="17063">MMTDRHDWLMVQVDQVGEAVRKIAAALLDAGDPEQLVELDEQTDSLLEDVFEHSHITVVDSRTAALILRPPSRIRAYARLLAHKARLVHELGRGVQGEGLARRALELQLEAAEFEPDPDKIDHESIDALLDRDPPLCLGPRHQQLLEALDSTG</sequence>
<evidence type="ECO:0000313" key="1">
    <source>
        <dbReference type="EMBL" id="PRP92185.1"/>
    </source>
</evidence>
<reference evidence="1 2" key="1">
    <citation type="submission" date="2018-03" db="EMBL/GenBank/DDBJ databases">
        <title>Draft Genome Sequences of the Obligatory Marine Myxobacteria Enhygromyxa salina SWB005.</title>
        <authorList>
            <person name="Poehlein A."/>
            <person name="Moghaddam J.A."/>
            <person name="Harms H."/>
            <person name="Alanjari M."/>
            <person name="Koenig G.M."/>
            <person name="Daniel R."/>
            <person name="Schaeberle T.F."/>
        </authorList>
    </citation>
    <scope>NUCLEOTIDE SEQUENCE [LARGE SCALE GENOMIC DNA]</scope>
    <source>
        <strain evidence="1 2">SWB005</strain>
    </source>
</reference>
<gene>
    <name evidence="1" type="ORF">ENSA5_51340</name>
</gene>
<dbReference type="OrthoDB" id="5516801at2"/>
<proteinExistence type="predicted"/>
<dbReference type="RefSeq" id="WP_146156124.1">
    <property type="nucleotide sequence ID" value="NZ_PVNK01000221.1"/>
</dbReference>
<keyword evidence="2" id="KW-1185">Reference proteome</keyword>
<evidence type="ECO:0000313" key="2">
    <source>
        <dbReference type="Proteomes" id="UP000237968"/>
    </source>
</evidence>